<feature type="transmembrane region" description="Helical" evidence="1">
    <location>
        <begin position="69"/>
        <end position="93"/>
    </location>
</feature>
<name>A0AAU9JEK8_9CILI</name>
<dbReference type="AlphaFoldDB" id="A0AAU9JEK8"/>
<feature type="transmembrane region" description="Helical" evidence="1">
    <location>
        <begin position="136"/>
        <end position="154"/>
    </location>
</feature>
<keyword evidence="1" id="KW-0812">Transmembrane</keyword>
<keyword evidence="1" id="KW-0472">Membrane</keyword>
<proteinExistence type="predicted"/>
<dbReference type="Proteomes" id="UP001162131">
    <property type="component" value="Unassembled WGS sequence"/>
</dbReference>
<evidence type="ECO:0000256" key="1">
    <source>
        <dbReference type="SAM" id="Phobius"/>
    </source>
</evidence>
<feature type="transmembrane region" description="Helical" evidence="1">
    <location>
        <begin position="105"/>
        <end position="130"/>
    </location>
</feature>
<gene>
    <name evidence="2" type="ORF">BSTOLATCC_MIC23390</name>
</gene>
<evidence type="ECO:0000313" key="3">
    <source>
        <dbReference type="Proteomes" id="UP001162131"/>
    </source>
</evidence>
<accession>A0AAU9JEK8</accession>
<keyword evidence="1" id="KW-1133">Transmembrane helix</keyword>
<feature type="transmembrane region" description="Helical" evidence="1">
    <location>
        <begin position="45"/>
        <end position="63"/>
    </location>
</feature>
<evidence type="ECO:0008006" key="4">
    <source>
        <dbReference type="Google" id="ProtNLM"/>
    </source>
</evidence>
<protein>
    <recommendedName>
        <fullName evidence="4">Ion transport domain-containing protein</fullName>
    </recommendedName>
</protein>
<dbReference type="EMBL" id="CAJZBQ010000022">
    <property type="protein sequence ID" value="CAG9319181.1"/>
    <property type="molecule type" value="Genomic_DNA"/>
</dbReference>
<evidence type="ECO:0000313" key="2">
    <source>
        <dbReference type="EMBL" id="CAG9319181.1"/>
    </source>
</evidence>
<reference evidence="2" key="1">
    <citation type="submission" date="2021-09" db="EMBL/GenBank/DDBJ databases">
        <authorList>
            <consortium name="AG Swart"/>
            <person name="Singh M."/>
            <person name="Singh A."/>
            <person name="Seah K."/>
            <person name="Emmerich C."/>
        </authorList>
    </citation>
    <scope>NUCLEOTIDE SEQUENCE</scope>
    <source>
        <strain evidence="2">ATCC30299</strain>
    </source>
</reference>
<organism evidence="2 3">
    <name type="scientific">Blepharisma stoltei</name>
    <dbReference type="NCBI Taxonomy" id="1481888"/>
    <lineage>
        <taxon>Eukaryota</taxon>
        <taxon>Sar</taxon>
        <taxon>Alveolata</taxon>
        <taxon>Ciliophora</taxon>
        <taxon>Postciliodesmatophora</taxon>
        <taxon>Heterotrichea</taxon>
        <taxon>Heterotrichida</taxon>
        <taxon>Blepharismidae</taxon>
        <taxon>Blepharisma</taxon>
    </lineage>
</organism>
<sequence>MENISNTKGVFSPIEIISASNLLKKQRRNLKVMLSRFYYSKISKILYLFFIMLTVWLLAGIIFGLSQLYFAIAVILLVLMLILAIFEVVYRVFMEGNVTFFSEKWNIADVTCLSISCLICCISFGIAGLISYAGEILAVLINLVRLLLIYFKLLRMLNRMKNTEISVNDLNGYGYSNEVQTPTSKDVSDKEINDQEKYNDGVFKFHESSRTDESEG</sequence>
<comment type="caution">
    <text evidence="2">The sequence shown here is derived from an EMBL/GenBank/DDBJ whole genome shotgun (WGS) entry which is preliminary data.</text>
</comment>
<keyword evidence="3" id="KW-1185">Reference proteome</keyword>